<dbReference type="KEGG" id="ttk:TST_1389"/>
<name>A0A0S3QV26_THET7</name>
<dbReference type="Proteomes" id="UP000063234">
    <property type="component" value="Chromosome"/>
</dbReference>
<keyword evidence="2" id="KW-1185">Reference proteome</keyword>
<accession>A0A0S3QV26</accession>
<gene>
    <name evidence="1" type="ORF">TST_1389</name>
</gene>
<proteinExistence type="predicted"/>
<dbReference type="AlphaFoldDB" id="A0A0S3QV26"/>
<organism evidence="1 2">
    <name type="scientific">Thermosulfidibacter takaii (strain DSM 17441 / JCM 13301 / NBRC 103674 / ABI70S6)</name>
    <dbReference type="NCBI Taxonomy" id="1298851"/>
    <lineage>
        <taxon>Bacteria</taxon>
        <taxon>Pseudomonadati</taxon>
        <taxon>Thermosulfidibacterota</taxon>
        <taxon>Thermosulfidibacteria</taxon>
        <taxon>Thermosulfidibacterales</taxon>
        <taxon>Thermosulfidibacteraceae</taxon>
    </lineage>
</organism>
<dbReference type="EMBL" id="AP013035">
    <property type="protein sequence ID" value="BAT72176.1"/>
    <property type="molecule type" value="Genomic_DNA"/>
</dbReference>
<evidence type="ECO:0000313" key="1">
    <source>
        <dbReference type="EMBL" id="BAT72176.1"/>
    </source>
</evidence>
<evidence type="ECO:0000313" key="2">
    <source>
        <dbReference type="Proteomes" id="UP000063234"/>
    </source>
</evidence>
<protein>
    <submittedName>
        <fullName evidence="1">Uncharacterized protein</fullName>
    </submittedName>
</protein>
<sequence length="241" mass="26618">MFANPLGKAKGFLLHKMHKRINPCSSEVNPVCQPVSCKTSTSRSGKCTILEGKCVCVADYAQQHSEEGHQDSQHHGYGMPSTDPCSENLNPMCVPTTCTTASGLLGKCSQVGRKCICVVARDRKKGLSQKQPYNSQEQRPRSYDPCSDIINPMCKPTSCLLPSGVEGRCMLVNDRCVCGEFEHGGQQEQEEQHPQINQHNKRYDTCESQLNPRCSPVRCITILGRRGVCSLVNGLCRCIEK</sequence>
<reference evidence="2" key="1">
    <citation type="journal article" date="2018" name="Science">
        <title>A primordial and reversible TCA cycle in a facultatively chemolithoautotrophic thermophile.</title>
        <authorList>
            <person name="Nunoura T."/>
            <person name="Chikaraishi Y."/>
            <person name="Izaki R."/>
            <person name="Suwa T."/>
            <person name="Sato T."/>
            <person name="Harada T."/>
            <person name="Mori K."/>
            <person name="Kato Y."/>
            <person name="Miyazaki M."/>
            <person name="Shimamura S."/>
            <person name="Yanagawa K."/>
            <person name="Shuto A."/>
            <person name="Ohkouchi N."/>
            <person name="Fujita N."/>
            <person name="Takaki Y."/>
            <person name="Atomi H."/>
            <person name="Takai K."/>
        </authorList>
    </citation>
    <scope>NUCLEOTIDE SEQUENCE [LARGE SCALE GENOMIC DNA]</scope>
    <source>
        <strain evidence="2">DSM 17441 / JCM 13301 / NBRC 103674 / ABI70S6</strain>
    </source>
</reference>